<gene>
    <name evidence="2" type="ORF">GCM10010171_57530</name>
</gene>
<evidence type="ECO:0000256" key="1">
    <source>
        <dbReference type="SAM" id="MobiDB-lite"/>
    </source>
</evidence>
<keyword evidence="3" id="KW-1185">Reference proteome</keyword>
<proteinExistence type="predicted"/>
<reference evidence="2" key="1">
    <citation type="journal article" date="2014" name="Int. J. Syst. Evol. Microbiol.">
        <title>Complete genome sequence of Corynebacterium casei LMG S-19264T (=DSM 44701T), isolated from a smear-ripened cheese.</title>
        <authorList>
            <consortium name="US DOE Joint Genome Institute (JGI-PGF)"/>
            <person name="Walter F."/>
            <person name="Albersmeier A."/>
            <person name="Kalinowski J."/>
            <person name="Ruckert C."/>
        </authorList>
    </citation>
    <scope>NUCLEOTIDE SEQUENCE</scope>
    <source>
        <strain evidence="2">JCM 3276</strain>
    </source>
</reference>
<dbReference type="AlphaFoldDB" id="A0A918GQW8"/>
<accession>A0A918GQW8</accession>
<reference evidence="2" key="2">
    <citation type="submission" date="2020-09" db="EMBL/GenBank/DDBJ databases">
        <authorList>
            <person name="Sun Q."/>
            <person name="Ohkuma M."/>
        </authorList>
    </citation>
    <scope>NUCLEOTIDE SEQUENCE</scope>
    <source>
        <strain evidence="2">JCM 3276</strain>
    </source>
</reference>
<name>A0A918GQW8_9PSEU</name>
<dbReference type="Proteomes" id="UP000660680">
    <property type="component" value="Unassembled WGS sequence"/>
</dbReference>
<dbReference type="EMBL" id="BMRB01000007">
    <property type="protein sequence ID" value="GGS54875.1"/>
    <property type="molecule type" value="Genomic_DNA"/>
</dbReference>
<evidence type="ECO:0000313" key="2">
    <source>
        <dbReference type="EMBL" id="GGS54875.1"/>
    </source>
</evidence>
<feature type="region of interest" description="Disordered" evidence="1">
    <location>
        <begin position="35"/>
        <end position="76"/>
    </location>
</feature>
<comment type="caution">
    <text evidence="2">The sequence shown here is derived from an EMBL/GenBank/DDBJ whole genome shotgun (WGS) entry which is preliminary data.</text>
</comment>
<organism evidence="2 3">
    <name type="scientific">Actinokineospora fastidiosa</name>
    <dbReference type="NCBI Taxonomy" id="1816"/>
    <lineage>
        <taxon>Bacteria</taxon>
        <taxon>Bacillati</taxon>
        <taxon>Actinomycetota</taxon>
        <taxon>Actinomycetes</taxon>
        <taxon>Pseudonocardiales</taxon>
        <taxon>Pseudonocardiaceae</taxon>
        <taxon>Actinokineospora</taxon>
    </lineage>
</organism>
<sequence length="76" mass="8171">MEESVAVLSNRHGFAPVGRDLVTGQAQHRVAEVRTARAASPSQWPRTRPAQGTAPGSGNLRAFGYDLPTVRDMSPE</sequence>
<evidence type="ECO:0000313" key="3">
    <source>
        <dbReference type="Proteomes" id="UP000660680"/>
    </source>
</evidence>
<protein>
    <submittedName>
        <fullName evidence="2">Uncharacterized protein</fullName>
    </submittedName>
</protein>